<dbReference type="Proteomes" id="UP001143910">
    <property type="component" value="Unassembled WGS sequence"/>
</dbReference>
<comment type="caution">
    <text evidence="1">The sequence shown here is derived from an EMBL/GenBank/DDBJ whole genome shotgun (WGS) entry which is preliminary data.</text>
</comment>
<dbReference type="EMBL" id="JANJQO010000783">
    <property type="protein sequence ID" value="KAJ2974814.1"/>
    <property type="molecule type" value="Genomic_DNA"/>
</dbReference>
<gene>
    <name evidence="1" type="ORF">NQ176_g5860</name>
</gene>
<keyword evidence="2" id="KW-1185">Reference proteome</keyword>
<sequence>MQAVAHSNETTMNIATMAYPLHLAIIGLIIAILFRIFQNIQRLRASKIPGPFLAAVTSFWRYRHMQSPKWSEELDQLHKKYGKLVRLGPNFVSVADAGALPVIYGTSSAWIKGDSYDVIAAVNNGREIRTIASTRDEAAFTKTKRAVGSAFATTNLLDYECFIDNSTEELFAALRKHGNVDIVKWFALSTMDMLSHIAFSESLNFVQAEGDVGGVLESIATRFKWWQTWGPIPGLERLLFRNPIAMRMSGASSSPIALLAATKYQARKNTKSTERDLLQKYLAASEKYPDVVRPETIIGMVISTIAAGADTTAVTLASVFYYVVKHPDVHRKLMDEFNAAFLAGQLSRPPKWAEVSKLPYLDVVIKESMRCWSIAAFMVDRVVPKGGVELAGHFIPEGTQVGCNLHAVHMMTDVWGDDADAFRPERWLEADEERRRKMHKAFLGFSMGKRVCIGMHIAELEMKKMIPHVLMSFDVKFTHENQEIRLPDVSANSVRVPAPIWVTFEERLWSGGK</sequence>
<evidence type="ECO:0000313" key="2">
    <source>
        <dbReference type="Proteomes" id="UP001143910"/>
    </source>
</evidence>
<protein>
    <submittedName>
        <fullName evidence="1">Uncharacterized protein</fullName>
    </submittedName>
</protein>
<reference evidence="1" key="1">
    <citation type="submission" date="2022-08" db="EMBL/GenBank/DDBJ databases">
        <title>Genome Sequence of Lecanicillium fungicola.</title>
        <authorList>
            <person name="Buettner E."/>
        </authorList>
    </citation>
    <scope>NUCLEOTIDE SEQUENCE</scope>
    <source>
        <strain evidence="1">Babe33</strain>
    </source>
</reference>
<name>A0ACC1N8N6_9HYPO</name>
<evidence type="ECO:0000313" key="1">
    <source>
        <dbReference type="EMBL" id="KAJ2974814.1"/>
    </source>
</evidence>
<organism evidence="1 2">
    <name type="scientific">Zarea fungicola</name>
    <dbReference type="NCBI Taxonomy" id="93591"/>
    <lineage>
        <taxon>Eukaryota</taxon>
        <taxon>Fungi</taxon>
        <taxon>Dikarya</taxon>
        <taxon>Ascomycota</taxon>
        <taxon>Pezizomycotina</taxon>
        <taxon>Sordariomycetes</taxon>
        <taxon>Hypocreomycetidae</taxon>
        <taxon>Hypocreales</taxon>
        <taxon>Cordycipitaceae</taxon>
        <taxon>Zarea</taxon>
    </lineage>
</organism>
<proteinExistence type="predicted"/>
<accession>A0ACC1N8N6</accession>